<dbReference type="EMBL" id="LR590481">
    <property type="protein sequence ID" value="VTQ83317.1"/>
    <property type="molecule type" value="Genomic_DNA"/>
</dbReference>
<evidence type="ECO:0000256" key="4">
    <source>
        <dbReference type="ARBA" id="ARBA00023274"/>
    </source>
</evidence>
<dbReference type="Proteomes" id="UP000308489">
    <property type="component" value="Chromosome 1"/>
</dbReference>
<feature type="domain" description="Large ribosomal subunit protein bL25 L25" evidence="6">
    <location>
        <begin position="6"/>
        <end position="88"/>
    </location>
</feature>
<keyword evidence="4 5" id="KW-0687">Ribonucleoprotein</keyword>
<accession>A0A4V6KBN4</accession>
<dbReference type="InterPro" id="IPR011035">
    <property type="entry name" value="Ribosomal_bL25/Gln-tRNA_synth"/>
</dbReference>
<comment type="subunit">
    <text evidence="5">Part of the 50S ribosomal subunit; part of the 5S rRNA/L5/L18/L25 subcomplex. Contacts the 5S rRNA. Binds to the 5S rRNA independently of L5 and L18.</text>
</comment>
<dbReference type="KEGG" id="hhw:NCTC503_00332"/>
<keyword evidence="2 5" id="KW-0694">RNA-binding</keyword>
<evidence type="ECO:0000256" key="1">
    <source>
        <dbReference type="ARBA" id="ARBA00022730"/>
    </source>
</evidence>
<keyword evidence="1 5" id="KW-0699">rRNA-binding</keyword>
<proteinExistence type="inferred from homology"/>
<evidence type="ECO:0000313" key="9">
    <source>
        <dbReference type="Proteomes" id="UP000308489"/>
    </source>
</evidence>
<keyword evidence="9" id="KW-1185">Reference proteome</keyword>
<dbReference type="GO" id="GO:0022625">
    <property type="term" value="C:cytosolic large ribosomal subunit"/>
    <property type="evidence" value="ECO:0007669"/>
    <property type="project" value="TreeGrafter"/>
</dbReference>
<dbReference type="GO" id="GO:0003735">
    <property type="term" value="F:structural constituent of ribosome"/>
    <property type="evidence" value="ECO:0007669"/>
    <property type="project" value="InterPro"/>
</dbReference>
<dbReference type="PANTHER" id="PTHR33284">
    <property type="entry name" value="RIBOSOMAL PROTEIN L25/GLN-TRNA SYNTHETASE, ANTI-CODON-BINDING DOMAIN-CONTAINING PROTEIN"/>
    <property type="match status" value="1"/>
</dbReference>
<dbReference type="HAMAP" id="MF_01334">
    <property type="entry name" value="Ribosomal_bL25_CTC"/>
    <property type="match status" value="1"/>
</dbReference>
<dbReference type="Gene3D" id="2.40.240.10">
    <property type="entry name" value="Ribosomal Protein L25, Chain P"/>
    <property type="match status" value="1"/>
</dbReference>
<reference evidence="8 9" key="1">
    <citation type="submission" date="2019-05" db="EMBL/GenBank/DDBJ databases">
        <authorList>
            <consortium name="Pathogen Informatics"/>
        </authorList>
    </citation>
    <scope>NUCLEOTIDE SEQUENCE [LARGE SCALE GENOMIC DNA]</scope>
    <source>
        <strain evidence="8 9">NCTC503</strain>
    </source>
</reference>
<name>A0A4V6KBN4_HATHI</name>
<evidence type="ECO:0000256" key="3">
    <source>
        <dbReference type="ARBA" id="ARBA00022980"/>
    </source>
</evidence>
<organism evidence="8 9">
    <name type="scientific">Hathewaya histolytica</name>
    <name type="common">Clostridium histolyticum</name>
    <dbReference type="NCBI Taxonomy" id="1498"/>
    <lineage>
        <taxon>Bacteria</taxon>
        <taxon>Bacillati</taxon>
        <taxon>Bacillota</taxon>
        <taxon>Clostridia</taxon>
        <taxon>Eubacteriales</taxon>
        <taxon>Clostridiaceae</taxon>
        <taxon>Hathewaya</taxon>
    </lineage>
</organism>
<dbReference type="AlphaFoldDB" id="A0A4V6KBN4"/>
<dbReference type="InterPro" id="IPR020056">
    <property type="entry name" value="Rbsml_bL25/Gln-tRNA_synth_N"/>
</dbReference>
<dbReference type="InterPro" id="IPR037121">
    <property type="entry name" value="Ribosomal_bL25_C"/>
</dbReference>
<sequence length="191" mass="21378">MSKLFIKAAERNEKGKKVRKEGFTPGVMYLEESGSSVPIKFDKVKVESLLRKATGASIVQIKLNDDIKNCVVKDVQRDNLNNEVMHLDVQAFSKNEDVTVKVPINFKGIENLTNRRLLLETFVDEIEVTGKADGIPEAINLDVGSKDFGEKIMLKDIEIDKNLDILHEEDEVFAIVVSGERKSSGAEDNEE</sequence>
<dbReference type="RefSeq" id="WP_171011946.1">
    <property type="nucleotide sequence ID" value="NZ_CBCRUQ010000015.1"/>
</dbReference>
<evidence type="ECO:0000259" key="7">
    <source>
        <dbReference type="Pfam" id="PF14693"/>
    </source>
</evidence>
<dbReference type="InterPro" id="IPR020930">
    <property type="entry name" value="Ribosomal_uL5_bac-type"/>
</dbReference>
<dbReference type="InterPro" id="IPR020057">
    <property type="entry name" value="Ribosomal_bL25_b-dom"/>
</dbReference>
<feature type="domain" description="Large ribosomal subunit protein bL25 beta" evidence="7">
    <location>
        <begin position="98"/>
        <end position="177"/>
    </location>
</feature>
<dbReference type="SUPFAM" id="SSF50715">
    <property type="entry name" value="Ribosomal protein L25-like"/>
    <property type="match status" value="1"/>
</dbReference>
<dbReference type="InterPro" id="IPR001021">
    <property type="entry name" value="Ribosomal_bL25_long"/>
</dbReference>
<dbReference type="CDD" id="cd00495">
    <property type="entry name" value="Ribosomal_L25_TL5_CTC"/>
    <property type="match status" value="1"/>
</dbReference>
<dbReference type="Pfam" id="PF14693">
    <property type="entry name" value="Ribosomal_TL5_C"/>
    <property type="match status" value="1"/>
</dbReference>
<gene>
    <name evidence="8" type="primary">ctc_1</name>
    <name evidence="5" type="synonym">ctc</name>
    <name evidence="5" type="synonym">rplY</name>
    <name evidence="8" type="ORF">NCTC503_00332</name>
</gene>
<evidence type="ECO:0000259" key="6">
    <source>
        <dbReference type="Pfam" id="PF01386"/>
    </source>
</evidence>
<dbReference type="InterPro" id="IPR029751">
    <property type="entry name" value="Ribosomal_L25_dom"/>
</dbReference>
<protein>
    <recommendedName>
        <fullName evidence="5">Large ribosomal subunit protein bL25</fullName>
    </recommendedName>
    <alternativeName>
        <fullName evidence="5">General stress protein CTC</fullName>
    </alternativeName>
</protein>
<comment type="function">
    <text evidence="5">This is one of the proteins that binds to the 5S RNA in the ribosome where it forms part of the central protuberance.</text>
</comment>
<keyword evidence="3 5" id="KW-0689">Ribosomal protein</keyword>
<dbReference type="Pfam" id="PF01386">
    <property type="entry name" value="Ribosomal_L25p"/>
    <property type="match status" value="1"/>
</dbReference>
<evidence type="ECO:0000256" key="5">
    <source>
        <dbReference type="HAMAP-Rule" id="MF_01334"/>
    </source>
</evidence>
<dbReference type="NCBIfam" id="TIGR00731">
    <property type="entry name" value="bL25_bact_ctc"/>
    <property type="match status" value="1"/>
</dbReference>
<evidence type="ECO:0000313" key="8">
    <source>
        <dbReference type="EMBL" id="VTQ83317.1"/>
    </source>
</evidence>
<dbReference type="GO" id="GO:0006412">
    <property type="term" value="P:translation"/>
    <property type="evidence" value="ECO:0007669"/>
    <property type="project" value="UniProtKB-UniRule"/>
</dbReference>
<dbReference type="PANTHER" id="PTHR33284:SF1">
    <property type="entry name" value="RIBOSOMAL PROTEIN L25_GLN-TRNA SYNTHETASE, ANTI-CODON-BINDING DOMAIN-CONTAINING PROTEIN"/>
    <property type="match status" value="1"/>
</dbReference>
<dbReference type="Gene3D" id="2.170.120.20">
    <property type="entry name" value="Ribosomal protein L25, beta domain"/>
    <property type="match status" value="1"/>
</dbReference>
<dbReference type="GO" id="GO:0008097">
    <property type="term" value="F:5S rRNA binding"/>
    <property type="evidence" value="ECO:0007669"/>
    <property type="project" value="InterPro"/>
</dbReference>
<comment type="similarity">
    <text evidence="5">Belongs to the bacterial ribosomal protein bL25 family. CTC subfamily.</text>
</comment>
<evidence type="ECO:0000256" key="2">
    <source>
        <dbReference type="ARBA" id="ARBA00022884"/>
    </source>
</evidence>